<dbReference type="AlphaFoldDB" id="Q6BPA1"/>
<evidence type="ECO:0000256" key="3">
    <source>
        <dbReference type="ARBA" id="ARBA00023125"/>
    </source>
</evidence>
<keyword evidence="3" id="KW-0238">DNA-binding</keyword>
<name>Q6BPA1_DEBHA</name>
<dbReference type="HOGENOM" id="CLU_416171_0_0_1"/>
<dbReference type="GeneID" id="2902165"/>
<reference evidence="7 8" key="1">
    <citation type="journal article" date="2004" name="Nature">
        <title>Genome evolution in yeasts.</title>
        <authorList>
            <consortium name="Genolevures"/>
            <person name="Dujon B."/>
            <person name="Sherman D."/>
            <person name="Fischer G."/>
            <person name="Durrens P."/>
            <person name="Casaregola S."/>
            <person name="Lafontaine I."/>
            <person name="de Montigny J."/>
            <person name="Marck C."/>
            <person name="Neuveglise C."/>
            <person name="Talla E."/>
            <person name="Goffard N."/>
            <person name="Frangeul L."/>
            <person name="Aigle M."/>
            <person name="Anthouard V."/>
            <person name="Babour A."/>
            <person name="Barbe V."/>
            <person name="Barnay S."/>
            <person name="Blanchin S."/>
            <person name="Beckerich J.M."/>
            <person name="Beyne E."/>
            <person name="Bleykasten C."/>
            <person name="Boisrame A."/>
            <person name="Boyer J."/>
            <person name="Cattolico L."/>
            <person name="Confanioleri F."/>
            <person name="de Daruvar A."/>
            <person name="Despons L."/>
            <person name="Fabre E."/>
            <person name="Fairhead C."/>
            <person name="Ferry-Dumazet H."/>
            <person name="Groppi A."/>
            <person name="Hantraye F."/>
            <person name="Hennequin C."/>
            <person name="Jauniaux N."/>
            <person name="Joyet P."/>
            <person name="Kachouri R."/>
            <person name="Kerrest A."/>
            <person name="Koszul R."/>
            <person name="Lemaire M."/>
            <person name="Lesur I."/>
            <person name="Ma L."/>
            <person name="Muller H."/>
            <person name="Nicaud J.M."/>
            <person name="Nikolski M."/>
            <person name="Oztas S."/>
            <person name="Ozier-Kalogeropoulos O."/>
            <person name="Pellenz S."/>
            <person name="Potier S."/>
            <person name="Richard G.F."/>
            <person name="Straub M.L."/>
            <person name="Suleau A."/>
            <person name="Swennene D."/>
            <person name="Tekaia F."/>
            <person name="Wesolowski-Louvel M."/>
            <person name="Westhof E."/>
            <person name="Wirth B."/>
            <person name="Zeniou-Meyer M."/>
            <person name="Zivanovic I."/>
            <person name="Bolotin-Fukuhara M."/>
            <person name="Thierry A."/>
            <person name="Bouchier C."/>
            <person name="Caudron B."/>
            <person name="Scarpelli C."/>
            <person name="Gaillardin C."/>
            <person name="Weissenbach J."/>
            <person name="Wincker P."/>
            <person name="Souciet J.L."/>
        </authorList>
    </citation>
    <scope>NUCLEOTIDE SEQUENCE [LARGE SCALE GENOMIC DNA]</scope>
    <source>
        <strain evidence="8">ATCC 36239 / CBS 767 / BCRC 21394 / JCM 1990 / NBRC 0083 / IGC 2968</strain>
    </source>
</reference>
<dbReference type="InterPro" id="IPR051089">
    <property type="entry name" value="prtT"/>
</dbReference>
<dbReference type="CDD" id="cd00067">
    <property type="entry name" value="GAL4"/>
    <property type="match status" value="1"/>
</dbReference>
<dbReference type="RefSeq" id="XP_459969.2">
    <property type="nucleotide sequence ID" value="XM_459969.1"/>
</dbReference>
<dbReference type="EMBL" id="CR382137">
    <property type="protein sequence ID" value="CAG88215.2"/>
    <property type="molecule type" value="Genomic_DNA"/>
</dbReference>
<dbReference type="Gene3D" id="4.10.240.10">
    <property type="entry name" value="Zn(2)-C6 fungal-type DNA-binding domain"/>
    <property type="match status" value="1"/>
</dbReference>
<keyword evidence="4" id="KW-0804">Transcription</keyword>
<keyword evidence="2" id="KW-0805">Transcription regulation</keyword>
<evidence type="ECO:0000256" key="1">
    <source>
        <dbReference type="ARBA" id="ARBA00004123"/>
    </source>
</evidence>
<dbReference type="Proteomes" id="UP000000599">
    <property type="component" value="Chromosome E"/>
</dbReference>
<sequence>MYVQQRKRLKLITPSNIPGKVLRTCVRCRQHKTKCDASITDPLPCSHCFKKNINCTLDIITKDPNRSNDMVNKLSVDVRSLKKSLDTLINRKFKMINMLVEKGVLNVGKSTSMTPPISKIEACLNSPVETPMPLTPESPKLGTSYTINSHLSTKAFSISREEAAESFHNYHLHFNKYLPIFPEEFFDTINIDRFYEQNDLLFWSIILKSYLNQPETTKYMHLCNHIKSLVVAKCWFNTPRSVYILSSLLILTTWPLPSEKYSNNGDSISIKYLSLMKNISLQLGLHRSQFIDEFSHKTEINVSNELKLNNLIRDRIYKFININSNYCLIYAGLSHLNYNGFQQDFIINKANQDLFNNNIDNEEDKYINSLLKISLVQLKLNENMNDILNDKKMYAHANSDKLINLNMFEIILNDFNKDTSPLLSNNLIKLSVEFSKLQLFVYSFSRMDISIVEYRNCILKAIKSCYLILDLFSKEFVDLRNFNQLPVHYKFIIELTTLIMLRIHSCPLLNKLEDYQVLKRNFQKAYGILSLNNNKAWLSLNGRLRKIIEKYDTLFKEKPQAILNTSDSFFLISKMQNYLVSSLNYEMVWYIYQDSKSEDNSEDGDTENEINWLRFGLDEKNVNSKEIIDYLSNECSIYK</sequence>
<evidence type="ECO:0000313" key="8">
    <source>
        <dbReference type="Proteomes" id="UP000000599"/>
    </source>
</evidence>
<dbReference type="OMA" id="INSNYWL"/>
<dbReference type="OrthoDB" id="3163292at2759"/>
<evidence type="ECO:0000313" key="7">
    <source>
        <dbReference type="EMBL" id="CAG88215.2"/>
    </source>
</evidence>
<evidence type="ECO:0000256" key="2">
    <source>
        <dbReference type="ARBA" id="ARBA00023015"/>
    </source>
</evidence>
<evidence type="ECO:0000256" key="5">
    <source>
        <dbReference type="ARBA" id="ARBA00023242"/>
    </source>
</evidence>
<proteinExistence type="predicted"/>
<dbReference type="VEuPathDB" id="FungiDB:DEHA2E15268g"/>
<dbReference type="InterPro" id="IPR036864">
    <property type="entry name" value="Zn2-C6_fun-type_DNA-bd_sf"/>
</dbReference>
<evidence type="ECO:0000259" key="6">
    <source>
        <dbReference type="PROSITE" id="PS50048"/>
    </source>
</evidence>
<dbReference type="GO" id="GO:0005634">
    <property type="term" value="C:nucleus"/>
    <property type="evidence" value="ECO:0007669"/>
    <property type="project" value="UniProtKB-SubCell"/>
</dbReference>
<dbReference type="KEGG" id="dha:DEHA2E15268g"/>
<accession>Q6BPA1</accession>
<dbReference type="PANTHER" id="PTHR31845">
    <property type="entry name" value="FINGER DOMAIN PROTEIN, PUTATIVE-RELATED"/>
    <property type="match status" value="1"/>
</dbReference>
<comment type="subcellular location">
    <subcellularLocation>
        <location evidence="1">Nucleus</location>
    </subcellularLocation>
</comment>
<dbReference type="SMART" id="SM00066">
    <property type="entry name" value="GAL4"/>
    <property type="match status" value="1"/>
</dbReference>
<gene>
    <name evidence="7" type="ordered locus">DEHA2E15268g</name>
</gene>
<dbReference type="Pfam" id="PF00172">
    <property type="entry name" value="Zn_clus"/>
    <property type="match status" value="1"/>
</dbReference>
<dbReference type="STRING" id="284592.Q6BPA1"/>
<dbReference type="GO" id="GO:0000976">
    <property type="term" value="F:transcription cis-regulatory region binding"/>
    <property type="evidence" value="ECO:0007669"/>
    <property type="project" value="TreeGrafter"/>
</dbReference>
<dbReference type="PROSITE" id="PS50048">
    <property type="entry name" value="ZN2_CY6_FUNGAL_2"/>
    <property type="match status" value="1"/>
</dbReference>
<organism evidence="7 8">
    <name type="scientific">Debaryomyces hansenii (strain ATCC 36239 / CBS 767 / BCRC 21394 / JCM 1990 / NBRC 0083 / IGC 2968)</name>
    <name type="common">Yeast</name>
    <name type="synonym">Torulaspora hansenii</name>
    <dbReference type="NCBI Taxonomy" id="284592"/>
    <lineage>
        <taxon>Eukaryota</taxon>
        <taxon>Fungi</taxon>
        <taxon>Dikarya</taxon>
        <taxon>Ascomycota</taxon>
        <taxon>Saccharomycotina</taxon>
        <taxon>Pichiomycetes</taxon>
        <taxon>Debaryomycetaceae</taxon>
        <taxon>Debaryomyces</taxon>
    </lineage>
</organism>
<dbReference type="eggNOG" id="ENOG502QR4T">
    <property type="taxonomic scope" value="Eukaryota"/>
</dbReference>
<evidence type="ECO:0000256" key="4">
    <source>
        <dbReference type="ARBA" id="ARBA00023163"/>
    </source>
</evidence>
<feature type="domain" description="Zn(2)-C6 fungal-type" evidence="6">
    <location>
        <begin position="24"/>
        <end position="57"/>
    </location>
</feature>
<dbReference type="SUPFAM" id="SSF57701">
    <property type="entry name" value="Zn2/Cys6 DNA-binding domain"/>
    <property type="match status" value="1"/>
</dbReference>
<protein>
    <submittedName>
        <fullName evidence="7">DEHA2E15268p</fullName>
    </submittedName>
</protein>
<dbReference type="GO" id="GO:0008270">
    <property type="term" value="F:zinc ion binding"/>
    <property type="evidence" value="ECO:0007669"/>
    <property type="project" value="InterPro"/>
</dbReference>
<dbReference type="InterPro" id="IPR001138">
    <property type="entry name" value="Zn2Cys6_DnaBD"/>
</dbReference>
<dbReference type="PANTHER" id="PTHR31845:SF6">
    <property type="entry name" value="TRANSCRIPTION FACTOR SEF1-RELATED"/>
    <property type="match status" value="1"/>
</dbReference>
<dbReference type="InParanoid" id="Q6BPA1"/>
<dbReference type="PROSITE" id="PS00463">
    <property type="entry name" value="ZN2_CY6_FUNGAL_1"/>
    <property type="match status" value="1"/>
</dbReference>
<keyword evidence="8" id="KW-1185">Reference proteome</keyword>
<keyword evidence="5" id="KW-0539">Nucleus</keyword>
<dbReference type="GO" id="GO:0000981">
    <property type="term" value="F:DNA-binding transcription factor activity, RNA polymerase II-specific"/>
    <property type="evidence" value="ECO:0007669"/>
    <property type="project" value="InterPro"/>
</dbReference>